<keyword evidence="1" id="KW-0479">Metal-binding</keyword>
<dbReference type="Gene3D" id="6.10.140.2220">
    <property type="match status" value="1"/>
</dbReference>
<organism evidence="7 8">
    <name type="scientific">Coprinopsis cinerea (strain Okayama-7 / 130 / ATCC MYA-4618 / FGSC 9003)</name>
    <name type="common">Inky cap fungus</name>
    <name type="synonym">Hormographiella aspergillata</name>
    <dbReference type="NCBI Taxonomy" id="240176"/>
    <lineage>
        <taxon>Eukaryota</taxon>
        <taxon>Fungi</taxon>
        <taxon>Dikarya</taxon>
        <taxon>Basidiomycota</taxon>
        <taxon>Agaricomycotina</taxon>
        <taxon>Agaricomycetes</taxon>
        <taxon>Agaricomycetidae</taxon>
        <taxon>Agaricales</taxon>
        <taxon>Agaricineae</taxon>
        <taxon>Psathyrellaceae</taxon>
        <taxon>Coprinopsis</taxon>
    </lineage>
</organism>
<dbReference type="InterPro" id="IPR002893">
    <property type="entry name" value="Znf_MYND"/>
</dbReference>
<keyword evidence="3" id="KW-0862">Zinc</keyword>
<evidence type="ECO:0000256" key="2">
    <source>
        <dbReference type="ARBA" id="ARBA00022771"/>
    </source>
</evidence>
<dbReference type="VEuPathDB" id="FungiDB:CC1G_08143"/>
<accession>A8NZ30</accession>
<evidence type="ECO:0000259" key="6">
    <source>
        <dbReference type="PROSITE" id="PS50865"/>
    </source>
</evidence>
<feature type="compositionally biased region" description="Basic and acidic residues" evidence="5">
    <location>
        <begin position="591"/>
        <end position="610"/>
    </location>
</feature>
<keyword evidence="2 4" id="KW-0863">Zinc-finger</keyword>
<dbReference type="OrthoDB" id="2998255at2759"/>
<dbReference type="OMA" id="CICGRIL"/>
<dbReference type="InParanoid" id="A8NZ30"/>
<dbReference type="EMBL" id="AACS02000005">
    <property type="protein sequence ID" value="EAU84213.1"/>
    <property type="molecule type" value="Genomic_DNA"/>
</dbReference>
<evidence type="ECO:0000256" key="4">
    <source>
        <dbReference type="PROSITE-ProRule" id="PRU00134"/>
    </source>
</evidence>
<reference evidence="7 8" key="1">
    <citation type="journal article" date="2010" name="Proc. Natl. Acad. Sci. U.S.A.">
        <title>Insights into evolution of multicellular fungi from the assembled chromosomes of the mushroom Coprinopsis cinerea (Coprinus cinereus).</title>
        <authorList>
            <person name="Stajich J.E."/>
            <person name="Wilke S.K."/>
            <person name="Ahren D."/>
            <person name="Au C.H."/>
            <person name="Birren B.W."/>
            <person name="Borodovsky M."/>
            <person name="Burns C."/>
            <person name="Canback B."/>
            <person name="Casselton L.A."/>
            <person name="Cheng C.K."/>
            <person name="Deng J."/>
            <person name="Dietrich F.S."/>
            <person name="Fargo D.C."/>
            <person name="Farman M.L."/>
            <person name="Gathman A.C."/>
            <person name="Goldberg J."/>
            <person name="Guigo R."/>
            <person name="Hoegger P.J."/>
            <person name="Hooker J.B."/>
            <person name="Huggins A."/>
            <person name="James T.Y."/>
            <person name="Kamada T."/>
            <person name="Kilaru S."/>
            <person name="Kodira C."/>
            <person name="Kues U."/>
            <person name="Kupfer D."/>
            <person name="Kwan H.S."/>
            <person name="Lomsadze A."/>
            <person name="Li W."/>
            <person name="Lilly W.W."/>
            <person name="Ma L.J."/>
            <person name="Mackey A.J."/>
            <person name="Manning G."/>
            <person name="Martin F."/>
            <person name="Muraguchi H."/>
            <person name="Natvig D.O."/>
            <person name="Palmerini H."/>
            <person name="Ramesh M.A."/>
            <person name="Rehmeyer C.J."/>
            <person name="Roe B.A."/>
            <person name="Shenoy N."/>
            <person name="Stanke M."/>
            <person name="Ter-Hovhannisyan V."/>
            <person name="Tunlid A."/>
            <person name="Velagapudi R."/>
            <person name="Vision T.J."/>
            <person name="Zeng Q."/>
            <person name="Zolan M.E."/>
            <person name="Pukkila P.J."/>
        </authorList>
    </citation>
    <scope>NUCLEOTIDE SEQUENCE [LARGE SCALE GENOMIC DNA]</scope>
    <source>
        <strain evidence="8">Okayama-7 / 130 / ATCC MYA-4618 / FGSC 9003</strain>
    </source>
</reference>
<dbReference type="AlphaFoldDB" id="A8NZ30"/>
<protein>
    <recommendedName>
        <fullName evidence="6">MYND-type domain-containing protein</fullName>
    </recommendedName>
</protein>
<evidence type="ECO:0000256" key="1">
    <source>
        <dbReference type="ARBA" id="ARBA00022723"/>
    </source>
</evidence>
<dbReference type="PROSITE" id="PS50865">
    <property type="entry name" value="ZF_MYND_2"/>
    <property type="match status" value="1"/>
</dbReference>
<sequence>MTSVQILESALKPEKPLLCGAAIHGLILDTLFVSDFDIDLDEPDDDKLYETFVKNSEKATQSENPTPRGFKLEPEIWQMMYNFLFHPRSKKETEKLLRELSDCLCLETVMLTGNNDALTNLMTYHNFAKTLGHDTDHFQKLMAYLREVGKRMPISDKAKKHFEIERSGVIMYMFTLVLDMLEYQRAKPLALQGYKDRSSWPTNLDDLFPHGPDKLVQSFITWYQVLPDPMLFRLFAQVLRLSRERIIPSMVQFRFATFVFDAWKSQFDLFVSILEKDGMDPANEEWFSPMGKPYFIHAYAVSKGHFRFWLSTVTMSETFSSNHLEDIFTGCEVKALQLLSLTCYITDKDSMGQDHPKLVQDNELIFIAHFLYRYLYMHRYPDLHLLLHPAIVDLDGAIFPWPMPESDEELVLDAILRFRTEGKCKNKGCDNSMHTSGKSLQRCASCGVVAYCGKQCQVKDWKNPEFPHKTICPLLTELVRISGDDEGNLFNLAERRRKAEASDKELARADKEYEWMSGEKSYESYINFEEATERVRAAGYPKESLETVKRWVQRFPTRFSARPTKHINPQRELKPGYPDYEEKVEFFVKRDMGGPAHEPDRSKRWPHEGEVGSVEASS</sequence>
<feature type="domain" description="MYND-type" evidence="6">
    <location>
        <begin position="429"/>
        <end position="472"/>
    </location>
</feature>
<gene>
    <name evidence="7" type="ORF">CC1G_08143</name>
</gene>
<dbReference type="GeneID" id="6014149"/>
<dbReference type="Pfam" id="PF01753">
    <property type="entry name" value="zf-MYND"/>
    <property type="match status" value="1"/>
</dbReference>
<name>A8NZ30_COPC7</name>
<comment type="caution">
    <text evidence="7">The sequence shown here is derived from an EMBL/GenBank/DDBJ whole genome shotgun (WGS) entry which is preliminary data.</text>
</comment>
<evidence type="ECO:0000256" key="5">
    <source>
        <dbReference type="SAM" id="MobiDB-lite"/>
    </source>
</evidence>
<feature type="region of interest" description="Disordered" evidence="5">
    <location>
        <begin position="591"/>
        <end position="618"/>
    </location>
</feature>
<proteinExistence type="predicted"/>
<dbReference type="RefSeq" id="XP_001837589.1">
    <property type="nucleotide sequence ID" value="XM_001837537.2"/>
</dbReference>
<keyword evidence="8" id="KW-1185">Reference proteome</keyword>
<dbReference type="GO" id="GO:0008270">
    <property type="term" value="F:zinc ion binding"/>
    <property type="evidence" value="ECO:0007669"/>
    <property type="project" value="UniProtKB-KW"/>
</dbReference>
<evidence type="ECO:0000313" key="8">
    <source>
        <dbReference type="Proteomes" id="UP000001861"/>
    </source>
</evidence>
<evidence type="ECO:0000313" key="7">
    <source>
        <dbReference type="EMBL" id="EAU84213.1"/>
    </source>
</evidence>
<evidence type="ECO:0000256" key="3">
    <source>
        <dbReference type="ARBA" id="ARBA00022833"/>
    </source>
</evidence>
<dbReference type="eggNOG" id="ENOG502T2NK">
    <property type="taxonomic scope" value="Eukaryota"/>
</dbReference>
<dbReference type="Proteomes" id="UP000001861">
    <property type="component" value="Unassembled WGS sequence"/>
</dbReference>
<dbReference type="SUPFAM" id="SSF144232">
    <property type="entry name" value="HIT/MYND zinc finger-like"/>
    <property type="match status" value="1"/>
</dbReference>
<dbReference type="KEGG" id="cci:CC1G_08143"/>